<dbReference type="OrthoDB" id="7451790at2759"/>
<proteinExistence type="predicted"/>
<sequence>MKPSSNEQLLVKRNCDDAIAKLKKKFLESKDMSDKLTEEVEKLQAREKELTTELKRSTKTCLSQEKTIRDLEHVQERLEQLKVDSETKHRDESERHSKAIAEQTEYLQTAQATVKLQKAELEDLKSLLACREADHKRDLEHRYTLDSPKLEQLLQSKVANLIKEQAAERKEYESRLEMSDKEYSELEDEFRMALQIEAERFQSLKTAFEDLSSQQSVHEELLKSSKEKDIKNHKMIADLTQLVKDQKDKIVSLSKEKQEAVRKMQGTKSGLEQQIQNLNTKVTDHDRLKKDNLELKNQVQGQHSIISGLRKERELWSKELVQQGASLSNERGMLEAKLETLSQENKTLRTNLENEVDTVKIKTKLVLDLTETVSSLRQKLSLLERQLQDQGGELKTIEDQHQKEIENERSHSASLELEIENLVKRKEDLKAQLQSSENDLHQLKESHRSLKEKWQDKSFLISSLEDQVKQMKHSWQEKESKLTEERDKSIQAADLALQRLRISDDGFRKQLEAKELSHNNYIKELTEQYELQIAEKQHRVETVEDEMRELLMDQEQSKKKFDDKLKKFSDALQEFQKVHPG</sequence>
<organism evidence="2 3">
    <name type="scientific">Bugula neritina</name>
    <name type="common">Brown bryozoan</name>
    <name type="synonym">Sertularia neritina</name>
    <dbReference type="NCBI Taxonomy" id="10212"/>
    <lineage>
        <taxon>Eukaryota</taxon>
        <taxon>Metazoa</taxon>
        <taxon>Spiralia</taxon>
        <taxon>Lophotrochozoa</taxon>
        <taxon>Bryozoa</taxon>
        <taxon>Gymnolaemata</taxon>
        <taxon>Cheilostomatida</taxon>
        <taxon>Flustrina</taxon>
        <taxon>Buguloidea</taxon>
        <taxon>Bugulidae</taxon>
        <taxon>Bugula</taxon>
    </lineage>
</organism>
<name>A0A7J7JFD4_BUGNE</name>
<feature type="coiled-coil region" evidence="1">
    <location>
        <begin position="331"/>
        <end position="453"/>
    </location>
</feature>
<keyword evidence="3" id="KW-1185">Reference proteome</keyword>
<evidence type="ECO:0000313" key="3">
    <source>
        <dbReference type="Proteomes" id="UP000593567"/>
    </source>
</evidence>
<dbReference type="AlphaFoldDB" id="A0A7J7JFD4"/>
<accession>A0A7J7JFD4</accession>
<evidence type="ECO:0000313" key="2">
    <source>
        <dbReference type="EMBL" id="KAF6024845.1"/>
    </source>
</evidence>
<protein>
    <submittedName>
        <fullName evidence="2">LRRCC1</fullName>
    </submittedName>
</protein>
<dbReference type="Gene3D" id="1.10.287.1490">
    <property type="match status" value="1"/>
</dbReference>
<dbReference type="EMBL" id="VXIV02002526">
    <property type="protein sequence ID" value="KAF6024845.1"/>
    <property type="molecule type" value="Genomic_DNA"/>
</dbReference>
<keyword evidence="1" id="KW-0175">Coiled coil</keyword>
<evidence type="ECO:0000256" key="1">
    <source>
        <dbReference type="SAM" id="Coils"/>
    </source>
</evidence>
<feature type="coiled-coil region" evidence="1">
    <location>
        <begin position="526"/>
        <end position="560"/>
    </location>
</feature>
<comment type="caution">
    <text evidence="2">The sequence shown here is derived from an EMBL/GenBank/DDBJ whole genome shotgun (WGS) entry which is preliminary data.</text>
</comment>
<feature type="coiled-coil region" evidence="1">
    <location>
        <begin position="236"/>
        <end position="288"/>
    </location>
</feature>
<reference evidence="2" key="1">
    <citation type="submission" date="2020-06" db="EMBL/GenBank/DDBJ databases">
        <title>Draft genome of Bugula neritina, a colonial animal packing powerful symbionts and potential medicines.</title>
        <authorList>
            <person name="Rayko M."/>
        </authorList>
    </citation>
    <scope>NUCLEOTIDE SEQUENCE [LARGE SCALE GENOMIC DNA]</scope>
    <source>
        <strain evidence="2">Kwan_BN1</strain>
    </source>
</reference>
<gene>
    <name evidence="2" type="ORF">EB796_016848</name>
</gene>
<feature type="coiled-coil region" evidence="1">
    <location>
        <begin position="26"/>
        <end position="127"/>
    </location>
</feature>
<dbReference type="Proteomes" id="UP000593567">
    <property type="component" value="Unassembled WGS sequence"/>
</dbReference>
<feature type="coiled-coil region" evidence="1">
    <location>
        <begin position="162"/>
        <end position="189"/>
    </location>
</feature>